<dbReference type="InParanoid" id="A0A0C3A7J6"/>
<accession>A0A0C3A7J6</accession>
<dbReference type="InterPro" id="IPR059179">
    <property type="entry name" value="MLKL-like_MCAfunc"/>
</dbReference>
<proteinExistence type="predicted"/>
<feature type="compositionally biased region" description="Basic and acidic residues" evidence="1">
    <location>
        <begin position="129"/>
        <end position="153"/>
    </location>
</feature>
<sequence>MVFCIHREIVEAGEAVEQELSQPLKQLCHTLKQVCKFLHGLTDKSILTRFFARRKFKQDIKACEDEISDTLARFNISTHVRILKWELSGKWEKGSCNDAKACSSYAVEHSDLSPSPSTGCIECRMSRSRNPEPEERTHEPRSQPSRGEDHQENLENSPISYPLNQILEIWAAENAEAEALDRASARVHLQDILSIRDESELRSRLEVSPEELPETVAALKEELREMEAVEHPTR</sequence>
<dbReference type="InterPro" id="IPR036537">
    <property type="entry name" value="Adaptor_Cbl_N_dom_sf"/>
</dbReference>
<dbReference type="EMBL" id="KN822006">
    <property type="protein sequence ID" value="KIM69658.1"/>
    <property type="molecule type" value="Genomic_DNA"/>
</dbReference>
<dbReference type="HOGENOM" id="CLU_1185625_0_0_1"/>
<keyword evidence="3" id="KW-1185">Reference proteome</keyword>
<dbReference type="AlphaFoldDB" id="A0A0C3A7J6"/>
<evidence type="ECO:0000256" key="1">
    <source>
        <dbReference type="SAM" id="MobiDB-lite"/>
    </source>
</evidence>
<evidence type="ECO:0000313" key="2">
    <source>
        <dbReference type="EMBL" id="KIM69658.1"/>
    </source>
</evidence>
<organism evidence="2 3">
    <name type="scientific">Scleroderma citrinum Foug A</name>
    <dbReference type="NCBI Taxonomy" id="1036808"/>
    <lineage>
        <taxon>Eukaryota</taxon>
        <taxon>Fungi</taxon>
        <taxon>Dikarya</taxon>
        <taxon>Basidiomycota</taxon>
        <taxon>Agaricomycotina</taxon>
        <taxon>Agaricomycetes</taxon>
        <taxon>Agaricomycetidae</taxon>
        <taxon>Boletales</taxon>
        <taxon>Sclerodermatineae</taxon>
        <taxon>Sclerodermataceae</taxon>
        <taxon>Scleroderma</taxon>
    </lineage>
</organism>
<protein>
    <submittedName>
        <fullName evidence="2">Uncharacterized protein</fullName>
    </submittedName>
</protein>
<dbReference type="Gene3D" id="1.20.930.20">
    <property type="entry name" value="Adaptor protein Cbl, N-terminal domain"/>
    <property type="match status" value="1"/>
</dbReference>
<dbReference type="STRING" id="1036808.A0A0C3A7J6"/>
<dbReference type="CDD" id="cd21037">
    <property type="entry name" value="MLKL_NTD"/>
    <property type="match status" value="1"/>
</dbReference>
<dbReference type="GO" id="GO:0007166">
    <property type="term" value="P:cell surface receptor signaling pathway"/>
    <property type="evidence" value="ECO:0007669"/>
    <property type="project" value="InterPro"/>
</dbReference>
<name>A0A0C3A7J6_9AGAM</name>
<reference evidence="2 3" key="1">
    <citation type="submission" date="2014-04" db="EMBL/GenBank/DDBJ databases">
        <authorList>
            <consortium name="DOE Joint Genome Institute"/>
            <person name="Kuo A."/>
            <person name="Kohler A."/>
            <person name="Nagy L.G."/>
            <person name="Floudas D."/>
            <person name="Copeland A."/>
            <person name="Barry K.W."/>
            <person name="Cichocki N."/>
            <person name="Veneault-Fourrey C."/>
            <person name="LaButti K."/>
            <person name="Lindquist E.A."/>
            <person name="Lipzen A."/>
            <person name="Lundell T."/>
            <person name="Morin E."/>
            <person name="Murat C."/>
            <person name="Sun H."/>
            <person name="Tunlid A."/>
            <person name="Henrissat B."/>
            <person name="Grigoriev I.V."/>
            <person name="Hibbett D.S."/>
            <person name="Martin F."/>
            <person name="Nordberg H.P."/>
            <person name="Cantor M.N."/>
            <person name="Hua S.X."/>
        </authorList>
    </citation>
    <scope>NUCLEOTIDE SEQUENCE [LARGE SCALE GENOMIC DNA]</scope>
    <source>
        <strain evidence="2 3">Foug A</strain>
    </source>
</reference>
<gene>
    <name evidence="2" type="ORF">SCLCIDRAFT_1208152</name>
</gene>
<evidence type="ECO:0000313" key="3">
    <source>
        <dbReference type="Proteomes" id="UP000053989"/>
    </source>
</evidence>
<feature type="region of interest" description="Disordered" evidence="1">
    <location>
        <begin position="107"/>
        <end position="156"/>
    </location>
</feature>
<reference evidence="3" key="2">
    <citation type="submission" date="2015-01" db="EMBL/GenBank/DDBJ databases">
        <title>Evolutionary Origins and Diversification of the Mycorrhizal Mutualists.</title>
        <authorList>
            <consortium name="DOE Joint Genome Institute"/>
            <consortium name="Mycorrhizal Genomics Consortium"/>
            <person name="Kohler A."/>
            <person name="Kuo A."/>
            <person name="Nagy L.G."/>
            <person name="Floudas D."/>
            <person name="Copeland A."/>
            <person name="Barry K.W."/>
            <person name="Cichocki N."/>
            <person name="Veneault-Fourrey C."/>
            <person name="LaButti K."/>
            <person name="Lindquist E.A."/>
            <person name="Lipzen A."/>
            <person name="Lundell T."/>
            <person name="Morin E."/>
            <person name="Murat C."/>
            <person name="Riley R."/>
            <person name="Ohm R."/>
            <person name="Sun H."/>
            <person name="Tunlid A."/>
            <person name="Henrissat B."/>
            <person name="Grigoriev I.V."/>
            <person name="Hibbett D.S."/>
            <person name="Martin F."/>
        </authorList>
    </citation>
    <scope>NUCLEOTIDE SEQUENCE [LARGE SCALE GENOMIC DNA]</scope>
    <source>
        <strain evidence="3">Foug A</strain>
    </source>
</reference>
<dbReference type="OrthoDB" id="1668230at2759"/>
<dbReference type="Proteomes" id="UP000053989">
    <property type="component" value="Unassembled WGS sequence"/>
</dbReference>